<dbReference type="AlphaFoldDB" id="A0A9Q8ZGV9"/>
<proteinExistence type="predicted"/>
<feature type="region of interest" description="Disordered" evidence="1">
    <location>
        <begin position="79"/>
        <end position="106"/>
    </location>
</feature>
<dbReference type="Proteomes" id="UP001056012">
    <property type="component" value="Chromosome 7"/>
</dbReference>
<feature type="compositionally biased region" description="Basic and acidic residues" evidence="1">
    <location>
        <begin position="1"/>
        <end position="18"/>
    </location>
</feature>
<evidence type="ECO:0000256" key="1">
    <source>
        <dbReference type="SAM" id="MobiDB-lite"/>
    </source>
</evidence>
<dbReference type="VEuPathDB" id="FungiDB:yc1106_09011"/>
<evidence type="ECO:0000313" key="2">
    <source>
        <dbReference type="EMBL" id="USP81737.1"/>
    </source>
</evidence>
<feature type="compositionally biased region" description="Basic and acidic residues" evidence="1">
    <location>
        <begin position="79"/>
        <end position="100"/>
    </location>
</feature>
<feature type="region of interest" description="Disordered" evidence="1">
    <location>
        <begin position="1"/>
        <end position="31"/>
    </location>
</feature>
<sequence>MGEQKHAITVSEVEKGDTETPVQYTTPVSPLKENEITRIPTEATLHPKKAISPQSTYHIYEETPLDKCISPVIDPKRERWSGPSLKEQKIKRLQKKERESSGLPPVEPDDAAFYMHQPYLSFHLPPQVLYMGNSKYTAKPAVIMHEGCFWKKYTLQLGPSISQPGVIDPRGVVAWRHNGGDKKALKADRHKLKGYKVRGWRLWGETGKAYVHAVKANRVAGKGPDPDVFDSKSVNPAVAEEVVCLRWMSPLSRHTRCYHFRYMGIDFYWKGTASVRESRACGLLLRFNHLKLVARLPIVDDKKHEEDELCLGRYTCSIACKKSGTLEFFDATILHLIDEYGPSMLDLGSVEEQSEGDAEAERALRLRKSRLYQVFVATAMCMIKSEKEKRHTLMELILGVAEGGGGAA</sequence>
<reference evidence="2" key="1">
    <citation type="submission" date="2021-12" db="EMBL/GenBank/DDBJ databases">
        <title>Curvularia clavata genome.</title>
        <authorList>
            <person name="Cao Y."/>
        </authorList>
    </citation>
    <scope>NUCLEOTIDE SEQUENCE</scope>
    <source>
        <strain evidence="2">Yc1106</strain>
    </source>
</reference>
<name>A0A9Q8ZGV9_CURCL</name>
<gene>
    <name evidence="2" type="ORF">yc1106_09011</name>
</gene>
<dbReference type="EMBL" id="CP089280">
    <property type="protein sequence ID" value="USP81737.1"/>
    <property type="molecule type" value="Genomic_DNA"/>
</dbReference>
<evidence type="ECO:0000313" key="3">
    <source>
        <dbReference type="Proteomes" id="UP001056012"/>
    </source>
</evidence>
<protein>
    <submittedName>
        <fullName evidence="2">Uncharacterized protein</fullName>
    </submittedName>
</protein>
<keyword evidence="3" id="KW-1185">Reference proteome</keyword>
<accession>A0A9Q8ZGV9</accession>
<dbReference type="OrthoDB" id="3924768at2759"/>
<organism evidence="2 3">
    <name type="scientific">Curvularia clavata</name>
    <dbReference type="NCBI Taxonomy" id="95742"/>
    <lineage>
        <taxon>Eukaryota</taxon>
        <taxon>Fungi</taxon>
        <taxon>Dikarya</taxon>
        <taxon>Ascomycota</taxon>
        <taxon>Pezizomycotina</taxon>
        <taxon>Dothideomycetes</taxon>
        <taxon>Pleosporomycetidae</taxon>
        <taxon>Pleosporales</taxon>
        <taxon>Pleosporineae</taxon>
        <taxon>Pleosporaceae</taxon>
        <taxon>Curvularia</taxon>
    </lineage>
</organism>